<feature type="transmembrane region" description="Helical" evidence="8">
    <location>
        <begin position="104"/>
        <end position="124"/>
    </location>
</feature>
<reference evidence="12" key="1">
    <citation type="journal article" date="2019" name="Int. J. Syst. Evol. Microbiol.">
        <title>The Global Catalogue of Microorganisms (GCM) 10K type strain sequencing project: providing services to taxonomists for standard genome sequencing and annotation.</title>
        <authorList>
            <consortium name="The Broad Institute Genomics Platform"/>
            <consortium name="The Broad Institute Genome Sequencing Center for Infectious Disease"/>
            <person name="Wu L."/>
            <person name="Ma J."/>
        </authorList>
    </citation>
    <scope>NUCLEOTIDE SEQUENCE [LARGE SCALE GENOMIC DNA]</scope>
    <source>
        <strain evidence="12">CCUG 53903</strain>
    </source>
</reference>
<dbReference type="SUPFAM" id="SSF90123">
    <property type="entry name" value="ABC transporter transmembrane region"/>
    <property type="match status" value="1"/>
</dbReference>
<feature type="domain" description="ABC transporter" evidence="9">
    <location>
        <begin position="392"/>
        <end position="626"/>
    </location>
</feature>
<organism evidence="11 12">
    <name type="scientific">Nonomuraea insulae</name>
    <dbReference type="NCBI Taxonomy" id="1616787"/>
    <lineage>
        <taxon>Bacteria</taxon>
        <taxon>Bacillati</taxon>
        <taxon>Actinomycetota</taxon>
        <taxon>Actinomycetes</taxon>
        <taxon>Streptosporangiales</taxon>
        <taxon>Streptosporangiaceae</taxon>
        <taxon>Nonomuraea</taxon>
    </lineage>
</organism>
<evidence type="ECO:0000259" key="9">
    <source>
        <dbReference type="PROSITE" id="PS50893"/>
    </source>
</evidence>
<feature type="region of interest" description="Disordered" evidence="7">
    <location>
        <begin position="1"/>
        <end position="49"/>
    </location>
</feature>
<keyword evidence="12" id="KW-1185">Reference proteome</keyword>
<dbReference type="GO" id="GO:0005524">
    <property type="term" value="F:ATP binding"/>
    <property type="evidence" value="ECO:0007669"/>
    <property type="project" value="UniProtKB-KW"/>
</dbReference>
<comment type="caution">
    <text evidence="11">The sequence shown here is derived from an EMBL/GenBank/DDBJ whole genome shotgun (WGS) entry which is preliminary data.</text>
</comment>
<dbReference type="RefSeq" id="WP_379513736.1">
    <property type="nucleotide sequence ID" value="NZ_JBHSPA010000013.1"/>
</dbReference>
<evidence type="ECO:0000256" key="2">
    <source>
        <dbReference type="ARBA" id="ARBA00022692"/>
    </source>
</evidence>
<dbReference type="InterPro" id="IPR039421">
    <property type="entry name" value="Type_1_exporter"/>
</dbReference>
<dbReference type="PANTHER" id="PTHR43394:SF1">
    <property type="entry name" value="ATP-BINDING CASSETTE SUB-FAMILY B MEMBER 10, MITOCHONDRIAL"/>
    <property type="match status" value="1"/>
</dbReference>
<dbReference type="PROSITE" id="PS50893">
    <property type="entry name" value="ABC_TRANSPORTER_2"/>
    <property type="match status" value="1"/>
</dbReference>
<keyword evidence="4 11" id="KW-0067">ATP-binding</keyword>
<dbReference type="InterPro" id="IPR017871">
    <property type="entry name" value="ABC_transporter-like_CS"/>
</dbReference>
<evidence type="ECO:0000256" key="7">
    <source>
        <dbReference type="SAM" id="MobiDB-lite"/>
    </source>
</evidence>
<dbReference type="InterPro" id="IPR011527">
    <property type="entry name" value="ABC1_TM_dom"/>
</dbReference>
<keyword evidence="6 8" id="KW-0472">Membrane</keyword>
<dbReference type="SUPFAM" id="SSF52540">
    <property type="entry name" value="P-loop containing nucleoside triphosphate hydrolases"/>
    <property type="match status" value="1"/>
</dbReference>
<name>A0ABW1CFK5_9ACTN</name>
<dbReference type="SMART" id="SM00382">
    <property type="entry name" value="AAA"/>
    <property type="match status" value="1"/>
</dbReference>
<dbReference type="InterPro" id="IPR003439">
    <property type="entry name" value="ABC_transporter-like_ATP-bd"/>
</dbReference>
<feature type="transmembrane region" description="Helical" evidence="8">
    <location>
        <begin position="67"/>
        <end position="92"/>
    </location>
</feature>
<dbReference type="Pfam" id="PF00005">
    <property type="entry name" value="ABC_tran"/>
    <property type="match status" value="1"/>
</dbReference>
<evidence type="ECO:0000256" key="8">
    <source>
        <dbReference type="SAM" id="Phobius"/>
    </source>
</evidence>
<evidence type="ECO:0000256" key="4">
    <source>
        <dbReference type="ARBA" id="ARBA00022840"/>
    </source>
</evidence>
<dbReference type="EMBL" id="JBHSPA010000013">
    <property type="protein sequence ID" value="MFC5824207.1"/>
    <property type="molecule type" value="Genomic_DNA"/>
</dbReference>
<evidence type="ECO:0000313" key="12">
    <source>
        <dbReference type="Proteomes" id="UP001596058"/>
    </source>
</evidence>
<comment type="subcellular location">
    <subcellularLocation>
        <location evidence="1">Cell membrane</location>
        <topology evidence="1">Multi-pass membrane protein</topology>
    </subcellularLocation>
</comment>
<evidence type="ECO:0000259" key="10">
    <source>
        <dbReference type="PROSITE" id="PS50929"/>
    </source>
</evidence>
<dbReference type="PANTHER" id="PTHR43394">
    <property type="entry name" value="ATP-DEPENDENT PERMEASE MDL1, MITOCHONDRIAL"/>
    <property type="match status" value="1"/>
</dbReference>
<evidence type="ECO:0000256" key="1">
    <source>
        <dbReference type="ARBA" id="ARBA00004651"/>
    </source>
</evidence>
<dbReference type="InterPro" id="IPR003593">
    <property type="entry name" value="AAA+_ATPase"/>
</dbReference>
<dbReference type="InterPro" id="IPR027417">
    <property type="entry name" value="P-loop_NTPase"/>
</dbReference>
<dbReference type="Proteomes" id="UP001596058">
    <property type="component" value="Unassembled WGS sequence"/>
</dbReference>
<evidence type="ECO:0000256" key="6">
    <source>
        <dbReference type="ARBA" id="ARBA00023136"/>
    </source>
</evidence>
<sequence length="632" mass="67539">MRPSTPSPTPSSTPESARPQLDDSPIGPEDPDALAAAADSTGEPVEASKGASRRLLRSVLGPNIRRLWLAVVVVLLQQAAALAGPVFVTVTINRAIPALGAHDAVPLVVVAVAYGCCVIVAAVLQNMFIRLSVTVGQIVVTGLRTRLFAHIQAQSVEFHEDRSSGTLASRASSDVDAVRGLFGSGIDQIVTAAVSLFYISSVLLVLDWQLGSAALAVMAPVYWSMRSFRKRSLQVYRRRSAAAAAAAGDMSETFAGIRTVQAFSRERANDNRFAGLNQRHRKENRQAAMEMARYVTSSRLVANIAIAGLVLWGAHRVASGTLELGTYAGIVLYLRDLYDKPLRLGGVLDAYQSAAASLEKIAVLLAIEPTVVEPSRPAPLPVLPGHSVGRRVDYEQVTLAYRDGREVLRDFNLSIPAGQTIALIGPSGGGKSTLAKLLARFHDPTSGHVLLDGVDLRSISMADLRGGVALVPQESFLFSGTVAENIALARPDATLEEIRRAAEATGAHRFIATLQDGYQTDVGDRGGRFSAGEQQLIALARVFLVNPSVIVLDEATSVIDIPSERAVRNALRAVLRERTALVIAHRPSTIQIADRVLVLADGRIIEDCTPAELTSDLGLPAKTRELWPHSDS</sequence>
<feature type="domain" description="ABC transmembrane type-1" evidence="10">
    <location>
        <begin position="68"/>
        <end position="353"/>
    </location>
</feature>
<dbReference type="CDD" id="cd18546">
    <property type="entry name" value="ABC_6TM_Rv0194_D2_like"/>
    <property type="match status" value="1"/>
</dbReference>
<keyword evidence="5 8" id="KW-1133">Transmembrane helix</keyword>
<dbReference type="Pfam" id="PF00664">
    <property type="entry name" value="ABC_membrane"/>
    <property type="match status" value="1"/>
</dbReference>
<dbReference type="PROSITE" id="PS00211">
    <property type="entry name" value="ABC_TRANSPORTER_1"/>
    <property type="match status" value="1"/>
</dbReference>
<dbReference type="Gene3D" id="1.20.1560.10">
    <property type="entry name" value="ABC transporter type 1, transmembrane domain"/>
    <property type="match status" value="1"/>
</dbReference>
<proteinExistence type="predicted"/>
<evidence type="ECO:0000256" key="5">
    <source>
        <dbReference type="ARBA" id="ARBA00022989"/>
    </source>
</evidence>
<dbReference type="Gene3D" id="3.40.50.300">
    <property type="entry name" value="P-loop containing nucleotide triphosphate hydrolases"/>
    <property type="match status" value="1"/>
</dbReference>
<keyword evidence="2 8" id="KW-0812">Transmembrane</keyword>
<accession>A0ABW1CFK5</accession>
<evidence type="ECO:0000313" key="11">
    <source>
        <dbReference type="EMBL" id="MFC5824207.1"/>
    </source>
</evidence>
<keyword evidence="3" id="KW-0547">Nucleotide-binding</keyword>
<dbReference type="PROSITE" id="PS50929">
    <property type="entry name" value="ABC_TM1F"/>
    <property type="match status" value="1"/>
</dbReference>
<evidence type="ECO:0000256" key="3">
    <source>
        <dbReference type="ARBA" id="ARBA00022741"/>
    </source>
</evidence>
<feature type="transmembrane region" description="Helical" evidence="8">
    <location>
        <begin position="212"/>
        <end position="229"/>
    </location>
</feature>
<protein>
    <submittedName>
        <fullName evidence="11">ABC transporter ATP-binding protein</fullName>
    </submittedName>
</protein>
<gene>
    <name evidence="11" type="ORF">ACFPZ3_10130</name>
</gene>
<dbReference type="InterPro" id="IPR036640">
    <property type="entry name" value="ABC1_TM_sf"/>
</dbReference>
<feature type="compositionally biased region" description="Pro residues" evidence="7">
    <location>
        <begin position="1"/>
        <end position="11"/>
    </location>
</feature>